<dbReference type="PROSITE" id="PS50110">
    <property type="entry name" value="RESPONSE_REGULATORY"/>
    <property type="match status" value="1"/>
</dbReference>
<dbReference type="InterPro" id="IPR001789">
    <property type="entry name" value="Sig_transdc_resp-reg_receiver"/>
</dbReference>
<dbReference type="CDD" id="cd00156">
    <property type="entry name" value="REC"/>
    <property type="match status" value="1"/>
</dbReference>
<evidence type="ECO:0000256" key="2">
    <source>
        <dbReference type="ARBA" id="ARBA00023012"/>
    </source>
</evidence>
<sequence length="326" mass="37303">MNKDATKFGILVVEDNLGDFVLIEDYLEEQILAPQIMHLKTFSEAQQLFKNNKINFDVILLDLTLPDMSREALISEMILMAKGIPIIVLTGFSDVDFGTKSLSLGVADYLLKDDITSTSLYKNIIYTIERKKKKLELEESEQRYSDLFHLSPQPMWVYEFDSLKFQDVNNAAIEHYGYSRDEFLSMTVNEINISSQEIASICKHQKKNGEIIQVECKQNSILFKGKKANLVIVNDITKITNYINTIENQNTKLQEIAWMQSHVVRAPLARMMGLIDLIQDESSTESEKSDLLENLLGSAFELDKIIREISSKTHEAKVSETKKIDF</sequence>
<keyword evidence="10" id="KW-1185">Reference proteome</keyword>
<evidence type="ECO:0000313" key="9">
    <source>
        <dbReference type="EMBL" id="CAH0994807.1"/>
    </source>
</evidence>
<reference evidence="9" key="1">
    <citation type="submission" date="2021-12" db="EMBL/GenBank/DDBJ databases">
        <authorList>
            <person name="Rodrigo-Torres L."/>
            <person name="Arahal R. D."/>
            <person name="Lucena T."/>
        </authorList>
    </citation>
    <scope>NUCLEOTIDE SEQUENCE</scope>
    <source>
        <strain evidence="9">CECT 8858</strain>
    </source>
</reference>
<keyword evidence="1 6" id="KW-0597">Phosphoprotein</keyword>
<proteinExistence type="predicted"/>
<evidence type="ECO:0000313" key="10">
    <source>
        <dbReference type="Proteomes" id="UP000837932"/>
    </source>
</evidence>
<keyword evidence="2" id="KW-0902">Two-component regulatory system</keyword>
<dbReference type="Pfam" id="PF00072">
    <property type="entry name" value="Response_reg"/>
    <property type="match status" value="1"/>
</dbReference>
<dbReference type="PANTHER" id="PTHR48111:SF1">
    <property type="entry name" value="TWO-COMPONENT RESPONSE REGULATOR ORR33"/>
    <property type="match status" value="1"/>
</dbReference>
<evidence type="ECO:0000256" key="1">
    <source>
        <dbReference type="ARBA" id="ARBA00022553"/>
    </source>
</evidence>
<evidence type="ECO:0000259" key="7">
    <source>
        <dbReference type="PROSITE" id="PS50110"/>
    </source>
</evidence>
<dbReference type="EMBL" id="CAKLPY010000001">
    <property type="protein sequence ID" value="CAH0994807.1"/>
    <property type="molecule type" value="Genomic_DNA"/>
</dbReference>
<evidence type="ECO:0000256" key="3">
    <source>
        <dbReference type="ARBA" id="ARBA00023015"/>
    </source>
</evidence>
<dbReference type="InterPro" id="IPR011006">
    <property type="entry name" value="CheY-like_superfamily"/>
</dbReference>
<dbReference type="Pfam" id="PF13188">
    <property type="entry name" value="PAS_8"/>
    <property type="match status" value="1"/>
</dbReference>
<feature type="domain" description="PAS" evidence="8">
    <location>
        <begin position="140"/>
        <end position="185"/>
    </location>
</feature>
<evidence type="ECO:0000256" key="6">
    <source>
        <dbReference type="PROSITE-ProRule" id="PRU00169"/>
    </source>
</evidence>
<dbReference type="Proteomes" id="UP000837932">
    <property type="component" value="Unassembled WGS sequence"/>
</dbReference>
<dbReference type="InterPro" id="IPR036097">
    <property type="entry name" value="HisK_dim/P_sf"/>
</dbReference>
<evidence type="ECO:0000256" key="5">
    <source>
        <dbReference type="ARBA" id="ARBA00023163"/>
    </source>
</evidence>
<dbReference type="Gene3D" id="3.30.450.20">
    <property type="entry name" value="PAS domain"/>
    <property type="match status" value="1"/>
</dbReference>
<accession>A0ABM9AM00</accession>
<gene>
    <name evidence="9" type="primary">rssB_2</name>
    <name evidence="9" type="ORF">EMA8858_00919</name>
</gene>
<feature type="domain" description="Response regulatory" evidence="7">
    <location>
        <begin position="9"/>
        <end position="127"/>
    </location>
</feature>
<keyword evidence="4" id="KW-0238">DNA-binding</keyword>
<dbReference type="SUPFAM" id="SSF55785">
    <property type="entry name" value="PYP-like sensor domain (PAS domain)"/>
    <property type="match status" value="1"/>
</dbReference>
<keyword evidence="3" id="KW-0805">Transcription regulation</keyword>
<dbReference type="InterPro" id="IPR039420">
    <property type="entry name" value="WalR-like"/>
</dbReference>
<dbReference type="PANTHER" id="PTHR48111">
    <property type="entry name" value="REGULATOR OF RPOS"/>
    <property type="match status" value="1"/>
</dbReference>
<protein>
    <submittedName>
        <fullName evidence="9">Regulator of RpoS</fullName>
    </submittedName>
</protein>
<organism evidence="9 10">
    <name type="scientific">Emticicia aquatica</name>
    <dbReference type="NCBI Taxonomy" id="1681835"/>
    <lineage>
        <taxon>Bacteria</taxon>
        <taxon>Pseudomonadati</taxon>
        <taxon>Bacteroidota</taxon>
        <taxon>Cytophagia</taxon>
        <taxon>Cytophagales</taxon>
        <taxon>Leadbetterellaceae</taxon>
        <taxon>Emticicia</taxon>
    </lineage>
</organism>
<dbReference type="InterPro" id="IPR000014">
    <property type="entry name" value="PAS"/>
</dbReference>
<dbReference type="RefSeq" id="WP_238804901.1">
    <property type="nucleotide sequence ID" value="NZ_CAKLPY010000001.1"/>
</dbReference>
<evidence type="ECO:0000259" key="8">
    <source>
        <dbReference type="PROSITE" id="PS50112"/>
    </source>
</evidence>
<dbReference type="InterPro" id="IPR035965">
    <property type="entry name" value="PAS-like_dom_sf"/>
</dbReference>
<dbReference type="Gene3D" id="3.40.50.2300">
    <property type="match status" value="1"/>
</dbReference>
<comment type="caution">
    <text evidence="9">The sequence shown here is derived from an EMBL/GenBank/DDBJ whole genome shotgun (WGS) entry which is preliminary data.</text>
</comment>
<dbReference type="SMART" id="SM00448">
    <property type="entry name" value="REC"/>
    <property type="match status" value="1"/>
</dbReference>
<dbReference type="NCBIfam" id="TIGR00229">
    <property type="entry name" value="sensory_box"/>
    <property type="match status" value="1"/>
</dbReference>
<evidence type="ECO:0000256" key="4">
    <source>
        <dbReference type="ARBA" id="ARBA00023125"/>
    </source>
</evidence>
<name>A0ABM9AM00_9BACT</name>
<dbReference type="SUPFAM" id="SSF52172">
    <property type="entry name" value="CheY-like"/>
    <property type="match status" value="1"/>
</dbReference>
<keyword evidence="5" id="KW-0804">Transcription</keyword>
<feature type="modified residue" description="4-aspartylphosphate" evidence="6">
    <location>
        <position position="62"/>
    </location>
</feature>
<dbReference type="SUPFAM" id="SSF47384">
    <property type="entry name" value="Homodimeric domain of signal transducing histidine kinase"/>
    <property type="match status" value="1"/>
</dbReference>
<dbReference type="PROSITE" id="PS50112">
    <property type="entry name" value="PAS"/>
    <property type="match status" value="1"/>
</dbReference>